<feature type="region of interest" description="Disordered" evidence="1">
    <location>
        <begin position="324"/>
        <end position="377"/>
    </location>
</feature>
<dbReference type="Gene3D" id="1.50.10.20">
    <property type="match status" value="1"/>
</dbReference>
<feature type="compositionally biased region" description="Basic and acidic residues" evidence="1">
    <location>
        <begin position="357"/>
        <end position="367"/>
    </location>
</feature>
<dbReference type="InterPro" id="IPR041246">
    <property type="entry name" value="Bact_MG10"/>
</dbReference>
<dbReference type="OrthoDB" id="20700at2759"/>
<dbReference type="PANTHER" id="PTHR40094:SF1">
    <property type="entry name" value="UBIQUITIN DOMAIN-CONTAINING PROTEIN"/>
    <property type="match status" value="1"/>
</dbReference>
<dbReference type="SUPFAM" id="SSF48239">
    <property type="entry name" value="Terpenoid cyclases/Protein prenyltransferases"/>
    <property type="match status" value="1"/>
</dbReference>
<gene>
    <name evidence="4" type="ORF">PROFUN_01698</name>
</gene>
<evidence type="ECO:0000256" key="1">
    <source>
        <dbReference type="SAM" id="MobiDB-lite"/>
    </source>
</evidence>
<feature type="domain" description="Alpha-2-macroglobulin" evidence="3">
    <location>
        <begin position="1496"/>
        <end position="1586"/>
    </location>
</feature>
<dbReference type="SMART" id="SM00248">
    <property type="entry name" value="ANK"/>
    <property type="match status" value="3"/>
</dbReference>
<proteinExistence type="predicted"/>
<keyword evidence="5" id="KW-1185">Reference proteome</keyword>
<dbReference type="Pfam" id="PF12796">
    <property type="entry name" value="Ank_2"/>
    <property type="match status" value="1"/>
</dbReference>
<evidence type="ECO:0000313" key="4">
    <source>
        <dbReference type="EMBL" id="PRP75982.1"/>
    </source>
</evidence>
<feature type="region of interest" description="Disordered" evidence="1">
    <location>
        <begin position="168"/>
        <end position="193"/>
    </location>
</feature>
<dbReference type="InterPro" id="IPR011625">
    <property type="entry name" value="A2M_N_BRD"/>
</dbReference>
<dbReference type="Pfam" id="PF17973">
    <property type="entry name" value="bMG10"/>
    <property type="match status" value="1"/>
</dbReference>
<dbReference type="InterPro" id="IPR008930">
    <property type="entry name" value="Terpenoid_cyclase/PrenylTrfase"/>
</dbReference>
<organism evidence="4 5">
    <name type="scientific">Planoprotostelium fungivorum</name>
    <dbReference type="NCBI Taxonomy" id="1890364"/>
    <lineage>
        <taxon>Eukaryota</taxon>
        <taxon>Amoebozoa</taxon>
        <taxon>Evosea</taxon>
        <taxon>Variosea</taxon>
        <taxon>Cavosteliida</taxon>
        <taxon>Cavosteliaceae</taxon>
        <taxon>Planoprotostelium</taxon>
    </lineage>
</organism>
<dbReference type="Gene3D" id="2.60.40.1930">
    <property type="match status" value="1"/>
</dbReference>
<dbReference type="FunCoup" id="A0A2P6MW92">
    <property type="interactions" value="2"/>
</dbReference>
<dbReference type="InterPro" id="IPR001599">
    <property type="entry name" value="Macroglobln_a2"/>
</dbReference>
<dbReference type="Gene3D" id="1.25.40.20">
    <property type="entry name" value="Ankyrin repeat-containing domain"/>
    <property type="match status" value="2"/>
</dbReference>
<dbReference type="InParanoid" id="A0A2P6MW92"/>
<evidence type="ECO:0000313" key="5">
    <source>
        <dbReference type="Proteomes" id="UP000241769"/>
    </source>
</evidence>
<dbReference type="InterPro" id="IPR002110">
    <property type="entry name" value="Ankyrin_rpt"/>
</dbReference>
<evidence type="ECO:0000259" key="3">
    <source>
        <dbReference type="SMART" id="SM01360"/>
    </source>
</evidence>
<name>A0A2P6MW92_9EUKA</name>
<dbReference type="Pfam" id="PF01835">
    <property type="entry name" value="MG2"/>
    <property type="match status" value="1"/>
</dbReference>
<feature type="region of interest" description="Disordered" evidence="1">
    <location>
        <begin position="1349"/>
        <end position="1370"/>
    </location>
</feature>
<dbReference type="PANTHER" id="PTHR40094">
    <property type="entry name" value="ALPHA-2-MACROGLOBULIN HOMOLOG"/>
    <property type="match status" value="1"/>
</dbReference>
<evidence type="ECO:0008006" key="6">
    <source>
        <dbReference type="Google" id="ProtNLM"/>
    </source>
</evidence>
<dbReference type="Pfam" id="PF07703">
    <property type="entry name" value="A2M_BRD"/>
    <property type="match status" value="1"/>
</dbReference>
<reference evidence="4 5" key="1">
    <citation type="journal article" date="2018" name="Genome Biol. Evol.">
        <title>Multiple Roots of Fruiting Body Formation in Amoebozoa.</title>
        <authorList>
            <person name="Hillmann F."/>
            <person name="Forbes G."/>
            <person name="Novohradska S."/>
            <person name="Ferling I."/>
            <person name="Riege K."/>
            <person name="Groth M."/>
            <person name="Westermann M."/>
            <person name="Marz M."/>
            <person name="Spaller T."/>
            <person name="Winckler T."/>
            <person name="Schaap P."/>
            <person name="Glockner G."/>
        </authorList>
    </citation>
    <scope>NUCLEOTIDE SEQUENCE [LARGE SCALE GENOMIC DNA]</scope>
    <source>
        <strain evidence="4 5">Jena</strain>
    </source>
</reference>
<comment type="caution">
    <text evidence="4">The sequence shown here is derived from an EMBL/GenBank/DDBJ whole genome shotgun (WGS) entry which is preliminary data.</text>
</comment>
<dbReference type="InterPro" id="IPR002890">
    <property type="entry name" value="MG2"/>
</dbReference>
<dbReference type="GO" id="GO:0004866">
    <property type="term" value="F:endopeptidase inhibitor activity"/>
    <property type="evidence" value="ECO:0007669"/>
    <property type="project" value="InterPro"/>
</dbReference>
<evidence type="ECO:0000259" key="2">
    <source>
        <dbReference type="SMART" id="SM01359"/>
    </source>
</evidence>
<dbReference type="SUPFAM" id="SSF48403">
    <property type="entry name" value="Ankyrin repeat"/>
    <property type="match status" value="1"/>
</dbReference>
<sequence length="2315" mass="258671">MAAYRGHTETVQLLLSYPRVDPSVKDNEAIVSAVIEGHSETVRLLLSDSRVDPAAQDNRAIKYAADEGHSETVQLLLSDPRVDPSADDNDAIRGAARRGHTETVRLLLTHSRVNPSAKDNEAIRKAASNGHHLVAIRRASENVFIHTVQLLLADDRLDPSRNDLVIQSAARGQEKSNGRRIHRGGGAAEQSQATEVTYNKLESIEDVNSGGDAGVQQLMKEHEKGNLRSNPEFRNKFFVHLIHTQIHNTQTNKMRIIGRGPAPILPTTPEEQCEKTLFVTAEDAPVESNEPNASQSQAVPVEFHALSEQQVQTIYDRLPALTQTNTRSDAFHKRSDTPKPPTAEKKIEMTFPPQEEEPGRTLREPSEQKLQVLSSRPEGKIDSCDRVTLTFSHSLADITTLDQLDAVAEKVFTLEPRPEGKFGFEGTNTVTFTSTKPFPMATRYTVKVSPDLQTPTGTKMEGAFETEFTLPPPEMHGLYPFNGITNTTQIFVARFNQKVDSAKVLEKVSLEYDGKKHPVRLFRDDDTADQEIKGMMQERDCCVAFIVEDLPVETSYRIVFGEGLPSAEGPLTTTEKIERQYQTYGPLKVNGSQDGQIILSNPLHDSFDAERDVTVNPPMGGVSVSSHIIYFSGMKTRENYKVKLNTSLKDVYGQTLSAPFEVEMKGPEPTPQLYSPFNGFITLDPSTSDSSDLWSFPFFAAHHEKVSVNLRKLSVDDVIAYRSQNAKITERGQSVSEYEITPVEDVTYRVDLQPAMTDVTHHYGFAAVCITPVVKEEEDQKNQHGKRFYRHVEQIAAVIQMTKLSASIFSHGDKATVLVKSLMDQSVVEGAVIRSGAQEYTTDENGSVVIPLLSENQDGWISISKGEDRMVVNVPPIITFKPSQRVYGATDRGLYKPKEEVHVKCMVRDVREDGLQIPPKGTTVTIVIRSPRWQEISQFKYETNEHGNFDFSFPLAAESDLGVYSVQRVDSNNNNEEICSFSIQEFRKPEFKSSSQVTSTGPFIMNGEATVSTSASYYSGGPLSDSNVSWRISPTKSHFSPPGWNGLSFCENNMSFFRFFEPQQNEHEEPVVVEGKTDGRGEHSTKILFKGHQARYQPVTIGVEAVVQDINRQTLSSRASLLVHPASVYVGLKAKKMLGRVGEEIPIEYVVSNIKGDAVDGRDIEILVTTKETKKNEGGEYVSIDKEIQKFTKKSGKGVQTFHITTPQNGSHTIQVTVKDDENRIQLTTISLYVIGGEEKKEQIEQKTNNPMEEAIYIMADKPSYQVGDEAEILFKNPLFPSRGGYAIVTSTKVSPLIPITFTKNEETVKFTITEDMMPAVRVQVMSEGYSETQQLPVWSNGSKDLPVSTETKSLTVSPSPAAQDVTPGSSTKVRVQVKDHEGEKVRGSEVTLIVVDEAILSMSDHKIRDPLPLFYTSIQRWIRVVFSRESIIAQRNIEPPSNRYMAPRGFGMSRRRMMAFNAAPSPAACLAMSSRSIGAADTNPTIQVRDNFNSLAAWIGSSVTDDEGQLELDIKMPDTLTNYRIIALASEGRDRFGVGESEIRVSLPLALRPSIPRFCNYGDRVRLSTVVVNQTPKKREVSIVIRSEQVRFEENRGYRLTMEPNGRTEVPFKGTTDHTGRVFVQFAMSSEETEDAVTIEIPVYTPSTSEDFATYGDTAETTVISQTIQPPIHVIPEFGRLEVATSSTLLSSLLDSYKYLYRYPYGCSEQVASRLLSNVTIGPLLSSFVDAVDGLPNQKEIEKSIKADIEKLRQRHVSGGFRFWDEGEVSPYVTVHCLHALVRYRKTLSGQEWEIRQLIDWTISSFSSWSASVPKECLGYIHMYFLYACTLYNGTSDNHHTKAAELLGDDFSTKSTEYLCWALQVLHGKNAEKEKELLRVLMNRITESADKAHVQESTKHGHNAFVYLLGNDGRGVGALLETLIKVSPDHHIIPKLVRGLMSRRSSRGIWANTQENSFSLLGLRAYFDKYETDVPDYKVNQWYGETYVGTTQHEGRNTEVKSISVPMDVLLSSSGQKELVMEKKGKGRLYYRVGLTYALSNLTVDSRDRGFEVSRQYVAVDDKGDVVKREDGTWKIRMGARVKVEITVKNRDPRYHVALVDNLPAGMEALNSAIKNTESVPSSGARSFCYLPYFHSDHKNLRDDRLEVFSSYVYPGEKKYEFYMRATNGGVFTAPPTKVEEMYSPEVFGRSASDKLYTELPNNDSLHYTDIEESHLRLTADPQEYKPNNRFNDAKCDPRINDCIEIESEPLPVSALVILPVVCTIGLDMGRSKLLVFNCGLCCSDGMGLIVSSFPNINAAARRYNCRSSQDNSS</sequence>
<dbReference type="SMART" id="SM01360">
    <property type="entry name" value="A2M"/>
    <property type="match status" value="1"/>
</dbReference>
<dbReference type="InterPro" id="IPR051802">
    <property type="entry name" value="YfhM-like"/>
</dbReference>
<dbReference type="STRING" id="1890364.A0A2P6MW92"/>
<accession>A0A2P6MW92</accession>
<dbReference type="Proteomes" id="UP000241769">
    <property type="component" value="Unassembled WGS sequence"/>
</dbReference>
<dbReference type="EMBL" id="MDYQ01000353">
    <property type="protein sequence ID" value="PRP75982.1"/>
    <property type="molecule type" value="Genomic_DNA"/>
</dbReference>
<dbReference type="SMART" id="SM01359">
    <property type="entry name" value="A2M_N_2"/>
    <property type="match status" value="1"/>
</dbReference>
<dbReference type="InterPro" id="IPR047565">
    <property type="entry name" value="Alpha-macroglob_thiol-ester_cl"/>
</dbReference>
<dbReference type="SMART" id="SM01419">
    <property type="entry name" value="Thiol-ester_cl"/>
    <property type="match status" value="1"/>
</dbReference>
<dbReference type="Pfam" id="PF00207">
    <property type="entry name" value="A2M"/>
    <property type="match status" value="1"/>
</dbReference>
<protein>
    <recommendedName>
        <fullName evidence="6">Alpha-2-macroglobulin domain-containing protein</fullName>
    </recommendedName>
</protein>
<dbReference type="Gene3D" id="2.60.40.3710">
    <property type="match status" value="1"/>
</dbReference>
<feature type="domain" description="Alpha-2-macroglobulin bait region" evidence="2">
    <location>
        <begin position="1256"/>
        <end position="1403"/>
    </location>
</feature>
<feature type="compositionally biased region" description="Basic and acidic residues" evidence="1">
    <location>
        <begin position="329"/>
        <end position="348"/>
    </location>
</feature>
<dbReference type="InterPro" id="IPR036770">
    <property type="entry name" value="Ankyrin_rpt-contain_sf"/>
</dbReference>